<feature type="chain" id="PRO_5008530184" description="Outer membrane beta-barrel protein" evidence="1">
    <location>
        <begin position="18"/>
        <end position="229"/>
    </location>
</feature>
<feature type="signal peptide" evidence="1">
    <location>
        <begin position="1"/>
        <end position="17"/>
    </location>
</feature>
<keyword evidence="1" id="KW-0732">Signal</keyword>
<dbReference type="EMBL" id="CP016503">
    <property type="protein sequence ID" value="ANV97911.1"/>
    <property type="molecule type" value="Genomic_DNA"/>
</dbReference>
<dbReference type="InterPro" id="IPR002718">
    <property type="entry name" value="OMP_Helicobacter"/>
</dbReference>
<dbReference type="KEGG" id="het:BBW65_03450"/>
<reference evidence="3" key="1">
    <citation type="submission" date="2016-07" db="EMBL/GenBank/DDBJ databases">
        <authorList>
            <person name="Florea S."/>
            <person name="Webb J.S."/>
            <person name="Jaromczyk J."/>
            <person name="Schardl C.L."/>
        </authorList>
    </citation>
    <scope>NUCLEOTIDE SEQUENCE [LARGE SCALE GENOMIC DNA]</scope>
    <source>
        <strain evidence="3">MIT 01-6242</strain>
    </source>
</reference>
<keyword evidence="3" id="KW-1185">Reference proteome</keyword>
<name>A0A1B1U5A3_9HELI</name>
<dbReference type="OrthoDB" id="5324776at2"/>
<dbReference type="Proteomes" id="UP000092884">
    <property type="component" value="Chromosome"/>
</dbReference>
<evidence type="ECO:0000313" key="3">
    <source>
        <dbReference type="Proteomes" id="UP000092884"/>
    </source>
</evidence>
<dbReference type="AlphaFoldDB" id="A0A1B1U5A3"/>
<dbReference type="STRING" id="222136.BBW65_03450"/>
<evidence type="ECO:0008006" key="4">
    <source>
        <dbReference type="Google" id="ProtNLM"/>
    </source>
</evidence>
<organism evidence="2 3">
    <name type="scientific">Helicobacter enhydrae</name>
    <dbReference type="NCBI Taxonomy" id="222136"/>
    <lineage>
        <taxon>Bacteria</taxon>
        <taxon>Pseudomonadati</taxon>
        <taxon>Campylobacterota</taxon>
        <taxon>Epsilonproteobacteria</taxon>
        <taxon>Campylobacterales</taxon>
        <taxon>Helicobacteraceae</taxon>
        <taxon>Helicobacter</taxon>
    </lineage>
</organism>
<accession>A0A1B1U5A3</accession>
<evidence type="ECO:0000313" key="2">
    <source>
        <dbReference type="EMBL" id="ANV97911.1"/>
    </source>
</evidence>
<sequence length="229" mass="26095">MRKFLLTFLTFFSFCFAELRVVEQTKEIFSGFFGGVSIGVGANALTFNNIYTPTTKKLLERNQSFASFVLSAKLGWYHYIIPTIGLRYYYNLDLNLTPFGEFNMPQKGTYDAYGFSTAHTLNVDTMIQVFQENRLSIDAIAGMGMGAIVGETYAKQGDLIYKSLLGDPSSYLNFDFRFNLGVRAMVDRRYGVEFMMRLPVVPTTIYKEGNSNAKQAPFYFTLDFIAERF</sequence>
<dbReference type="Pfam" id="PF01856">
    <property type="entry name" value="HP_OMP"/>
    <property type="match status" value="1"/>
</dbReference>
<protein>
    <recommendedName>
        <fullName evidence="4">Outer membrane beta-barrel protein</fullName>
    </recommendedName>
</protein>
<evidence type="ECO:0000256" key="1">
    <source>
        <dbReference type="SAM" id="SignalP"/>
    </source>
</evidence>
<gene>
    <name evidence="2" type="ORF">BBW65_03450</name>
</gene>
<dbReference type="RefSeq" id="WP_066339730.1">
    <property type="nucleotide sequence ID" value="NZ_CP016503.1"/>
</dbReference>
<proteinExistence type="predicted"/>